<sequence length="25" mass="2897">IREPYGLIITENPYIRGELPPDARN</sequence>
<protein>
    <submittedName>
        <fullName evidence="1">Uncharacterized protein</fullName>
    </submittedName>
</protein>
<organism evidence="1">
    <name type="scientific">marine sediment metagenome</name>
    <dbReference type="NCBI Taxonomy" id="412755"/>
    <lineage>
        <taxon>unclassified sequences</taxon>
        <taxon>metagenomes</taxon>
        <taxon>ecological metagenomes</taxon>
    </lineage>
</organism>
<accession>A0A0F9HBS3</accession>
<dbReference type="EMBL" id="LAZR01015542">
    <property type="protein sequence ID" value="KKM08604.1"/>
    <property type="molecule type" value="Genomic_DNA"/>
</dbReference>
<proteinExistence type="predicted"/>
<comment type="caution">
    <text evidence="1">The sequence shown here is derived from an EMBL/GenBank/DDBJ whole genome shotgun (WGS) entry which is preliminary data.</text>
</comment>
<name>A0A0F9HBS3_9ZZZZ</name>
<dbReference type="AlphaFoldDB" id="A0A0F9HBS3"/>
<gene>
    <name evidence="1" type="ORF">LCGC14_1723540</name>
</gene>
<feature type="non-terminal residue" evidence="1">
    <location>
        <position position="1"/>
    </location>
</feature>
<reference evidence="1" key="1">
    <citation type="journal article" date="2015" name="Nature">
        <title>Complex archaea that bridge the gap between prokaryotes and eukaryotes.</title>
        <authorList>
            <person name="Spang A."/>
            <person name="Saw J.H."/>
            <person name="Jorgensen S.L."/>
            <person name="Zaremba-Niedzwiedzka K."/>
            <person name="Martijn J."/>
            <person name="Lind A.E."/>
            <person name="van Eijk R."/>
            <person name="Schleper C."/>
            <person name="Guy L."/>
            <person name="Ettema T.J."/>
        </authorList>
    </citation>
    <scope>NUCLEOTIDE SEQUENCE</scope>
</reference>
<evidence type="ECO:0000313" key="1">
    <source>
        <dbReference type="EMBL" id="KKM08604.1"/>
    </source>
</evidence>